<keyword evidence="7" id="KW-1185">Reference proteome</keyword>
<comment type="caution">
    <text evidence="6">The sequence shown here is derived from an EMBL/GenBank/DDBJ whole genome shotgun (WGS) entry which is preliminary data.</text>
</comment>
<dbReference type="InterPro" id="IPR006703">
    <property type="entry name" value="G_AIG1"/>
</dbReference>
<evidence type="ECO:0000259" key="5">
    <source>
        <dbReference type="PROSITE" id="PS51720"/>
    </source>
</evidence>
<feature type="domain" description="AIG1-type G" evidence="5">
    <location>
        <begin position="1"/>
        <end position="200"/>
    </location>
</feature>
<reference evidence="6 7" key="1">
    <citation type="submission" date="2019-01" db="EMBL/GenBank/DDBJ databases">
        <title>Draft Genome and Complete Hox-Cluster Characterization of the Sterlet Sturgeon (Acipenser ruthenus).</title>
        <authorList>
            <person name="Wei Q."/>
        </authorList>
    </citation>
    <scope>NUCLEOTIDE SEQUENCE [LARGE SCALE GENOMIC DNA]</scope>
    <source>
        <strain evidence="6">WHYD16114868_AA</strain>
        <tissue evidence="6">Blood</tissue>
    </source>
</reference>
<gene>
    <name evidence="6" type="ORF">EOD39_21038</name>
</gene>
<evidence type="ECO:0000313" key="7">
    <source>
        <dbReference type="Proteomes" id="UP000289886"/>
    </source>
</evidence>
<proteinExistence type="inferred from homology"/>
<dbReference type="PANTHER" id="PTHR10903">
    <property type="entry name" value="GTPASE, IMAP FAMILY MEMBER-RELATED"/>
    <property type="match status" value="1"/>
</dbReference>
<dbReference type="FunFam" id="3.40.50.300:FF:002274">
    <property type="entry name" value="Si:dkeyp-69e1.8"/>
    <property type="match status" value="1"/>
</dbReference>
<dbReference type="EMBL" id="SCEB01008260">
    <property type="protein sequence ID" value="RXM91574.1"/>
    <property type="molecule type" value="Genomic_DNA"/>
</dbReference>
<evidence type="ECO:0000256" key="1">
    <source>
        <dbReference type="ARBA" id="ARBA00008535"/>
    </source>
</evidence>
<sequence length="296" mass="34605">MVLLGKTGAGKSAVGNTILGREEFISEDSFFVVTPDCEKRTGEVSGRRVTVVDTPCLLDTDRVKIERCVSLSAPGPHTFLLVMQVYPKEMIDTDRESVVEEYCKSFDKVQELFGERAVRNTMILFTRGDVLTDRTIEQHIEEAGEEFQQLVEKCGNRYHVLNNKNRSDRTQVTQLLDKIDNMGKGSGGCYLPNEIYQEVEERIRLKEQELNEKHKEELSRKEEEMKQKYEEEQRRREEEMMEKLRKQIKEEELEKEAEESKLPVRRRNSIDGERPNCKYSFYSPDCQFSKIIFLRP</sequence>
<dbReference type="PROSITE" id="PS51720">
    <property type="entry name" value="G_AIG1"/>
    <property type="match status" value="1"/>
</dbReference>
<dbReference type="SUPFAM" id="SSF52540">
    <property type="entry name" value="P-loop containing nucleoside triphosphate hydrolases"/>
    <property type="match status" value="1"/>
</dbReference>
<dbReference type="Gene3D" id="3.40.50.300">
    <property type="entry name" value="P-loop containing nucleotide triphosphate hydrolases"/>
    <property type="match status" value="1"/>
</dbReference>
<comment type="similarity">
    <text evidence="1">Belongs to the TRAFAC class TrmE-Era-EngA-EngB-Septin-like GTPase superfamily. AIG1/Toc34/Toc159-like paraseptin GTPase family. IAN subfamily.</text>
</comment>
<dbReference type="GO" id="GO:0005525">
    <property type="term" value="F:GTP binding"/>
    <property type="evidence" value="ECO:0007669"/>
    <property type="project" value="UniProtKB-KW"/>
</dbReference>
<dbReference type="PANTHER" id="PTHR10903:SF170">
    <property type="entry name" value="GTPASE IMAP FAMILY MEMBER 7"/>
    <property type="match status" value="1"/>
</dbReference>
<evidence type="ECO:0000256" key="4">
    <source>
        <dbReference type="SAM" id="MobiDB-lite"/>
    </source>
</evidence>
<accession>A0A444UTT1</accession>
<dbReference type="Proteomes" id="UP000289886">
    <property type="component" value="Unassembled WGS sequence"/>
</dbReference>
<feature type="region of interest" description="Disordered" evidence="4">
    <location>
        <begin position="212"/>
        <end position="243"/>
    </location>
</feature>
<keyword evidence="2" id="KW-0547">Nucleotide-binding</keyword>
<protein>
    <submittedName>
        <fullName evidence="6">GTPase IMAP family member 4</fullName>
    </submittedName>
</protein>
<evidence type="ECO:0000313" key="6">
    <source>
        <dbReference type="EMBL" id="RXM91574.1"/>
    </source>
</evidence>
<dbReference type="InterPro" id="IPR027417">
    <property type="entry name" value="P-loop_NTPase"/>
</dbReference>
<evidence type="ECO:0000256" key="3">
    <source>
        <dbReference type="ARBA" id="ARBA00023134"/>
    </source>
</evidence>
<dbReference type="Pfam" id="PF04548">
    <property type="entry name" value="AIG1"/>
    <property type="match status" value="1"/>
</dbReference>
<evidence type="ECO:0000256" key="2">
    <source>
        <dbReference type="ARBA" id="ARBA00022741"/>
    </source>
</evidence>
<organism evidence="6 7">
    <name type="scientific">Acipenser ruthenus</name>
    <name type="common">Sterlet sturgeon</name>
    <dbReference type="NCBI Taxonomy" id="7906"/>
    <lineage>
        <taxon>Eukaryota</taxon>
        <taxon>Metazoa</taxon>
        <taxon>Chordata</taxon>
        <taxon>Craniata</taxon>
        <taxon>Vertebrata</taxon>
        <taxon>Euteleostomi</taxon>
        <taxon>Actinopterygii</taxon>
        <taxon>Chondrostei</taxon>
        <taxon>Acipenseriformes</taxon>
        <taxon>Acipenseridae</taxon>
        <taxon>Acipenser</taxon>
    </lineage>
</organism>
<dbReference type="AlphaFoldDB" id="A0A444UTT1"/>
<name>A0A444UTT1_ACIRT</name>
<dbReference type="InterPro" id="IPR045058">
    <property type="entry name" value="GIMA/IAN/Toc"/>
</dbReference>
<keyword evidence="3" id="KW-0342">GTP-binding</keyword>